<sequence>MSCTAKLAATRTNPLWADPIDTLILWKRVAWAVQSRGKGHRRLA</sequence>
<reference evidence="1" key="1">
    <citation type="submission" date="2020-02" db="EMBL/GenBank/DDBJ databases">
        <authorList>
            <person name="Meier V. D."/>
        </authorList>
    </citation>
    <scope>NUCLEOTIDE SEQUENCE</scope>
    <source>
        <strain evidence="1">AVDCRST_MAG61</strain>
    </source>
</reference>
<accession>A0A6J4LP52</accession>
<organism evidence="1">
    <name type="scientific">uncultured Friedmanniella sp</name>
    <dbReference type="NCBI Taxonomy" id="335381"/>
    <lineage>
        <taxon>Bacteria</taxon>
        <taxon>Bacillati</taxon>
        <taxon>Actinomycetota</taxon>
        <taxon>Actinomycetes</taxon>
        <taxon>Propionibacteriales</taxon>
        <taxon>Nocardioidaceae</taxon>
        <taxon>Friedmanniella</taxon>
        <taxon>environmental samples</taxon>
    </lineage>
</organism>
<dbReference type="AlphaFoldDB" id="A0A6J4LP52"/>
<dbReference type="EMBL" id="CADCTT010000404">
    <property type="protein sequence ID" value="CAA9338870.1"/>
    <property type="molecule type" value="Genomic_DNA"/>
</dbReference>
<protein>
    <submittedName>
        <fullName evidence="1">Uncharacterized protein</fullName>
    </submittedName>
</protein>
<name>A0A6J4LP52_9ACTN</name>
<proteinExistence type="predicted"/>
<gene>
    <name evidence="1" type="ORF">AVDCRST_MAG61-3332</name>
</gene>
<evidence type="ECO:0000313" key="1">
    <source>
        <dbReference type="EMBL" id="CAA9338870.1"/>
    </source>
</evidence>